<organism evidence="1 2">
    <name type="scientific">Mycobacterium ahvazicum</name>
    <dbReference type="NCBI Taxonomy" id="1964395"/>
    <lineage>
        <taxon>Bacteria</taxon>
        <taxon>Bacillati</taxon>
        <taxon>Actinomycetota</taxon>
        <taxon>Actinomycetes</taxon>
        <taxon>Mycobacteriales</taxon>
        <taxon>Mycobacteriaceae</taxon>
        <taxon>Mycobacterium</taxon>
        <taxon>Mycobacterium simiae complex</taxon>
    </lineage>
</organism>
<comment type="caution">
    <text evidence="1">The sequence shown here is derived from an EMBL/GenBank/DDBJ whole genome shotgun (WGS) entry which is preliminary data.</text>
</comment>
<reference evidence="1" key="1">
    <citation type="submission" date="2018-01" db="EMBL/GenBank/DDBJ databases">
        <authorList>
            <consortium name="Urmite Genomes"/>
        </authorList>
    </citation>
    <scope>NUCLEOTIDE SEQUENCE [LARGE SCALE GENOMIC DNA]</scope>
    <source>
        <strain evidence="1">AFP003</strain>
    </source>
</reference>
<gene>
    <name evidence="1" type="ORF">MAAFP003_2410</name>
</gene>
<name>A0A2K4YAA8_9MYCO</name>
<protein>
    <submittedName>
        <fullName evidence="1">Uncharacterized protein</fullName>
    </submittedName>
</protein>
<dbReference type="EMBL" id="FXEG02000002">
    <property type="protein sequence ID" value="SOX53735.1"/>
    <property type="molecule type" value="Genomic_DNA"/>
</dbReference>
<dbReference type="InterPro" id="IPR046036">
    <property type="entry name" value="DUF5994"/>
</dbReference>
<evidence type="ECO:0000313" key="1">
    <source>
        <dbReference type="EMBL" id="SOX53735.1"/>
    </source>
</evidence>
<accession>A0A2K4YAA8</accession>
<dbReference type="Pfam" id="PF19457">
    <property type="entry name" value="DUF5994"/>
    <property type="match status" value="1"/>
</dbReference>
<dbReference type="OrthoDB" id="3785441at2"/>
<keyword evidence="2" id="KW-1185">Reference proteome</keyword>
<proteinExistence type="predicted"/>
<dbReference type="Proteomes" id="UP000236318">
    <property type="component" value="Unassembled WGS sequence"/>
</dbReference>
<dbReference type="AlphaFoldDB" id="A0A2K4YAA8"/>
<sequence length="176" mass="19347">MTKFEDGSVTVAHVSPVSSSPTRLTLCERDLTQGAVDGVWWPKSLDLGAELPDLVTVFNLWLDRVRRVVYDPSAWLPAPSRVIHRNETVSLDPYRLVFNDTIYLKGTRSRDAVLFVLSPSCSGHQAKLFLGEVAASTQPKNASVLRQMAHRRAVGFGDSLNAASVVESAVDWTPGR</sequence>
<evidence type="ECO:0000313" key="2">
    <source>
        <dbReference type="Proteomes" id="UP000236318"/>
    </source>
</evidence>
<dbReference type="RefSeq" id="WP_096287175.1">
    <property type="nucleotide sequence ID" value="NZ_FXEG02000002.1"/>
</dbReference>